<evidence type="ECO:0000256" key="10">
    <source>
        <dbReference type="ARBA" id="ARBA00045425"/>
    </source>
</evidence>
<evidence type="ECO:0000256" key="3">
    <source>
        <dbReference type="ARBA" id="ARBA00007103"/>
    </source>
</evidence>
<dbReference type="EMBL" id="OU015569">
    <property type="protein sequence ID" value="CAG5099014.1"/>
    <property type="molecule type" value="Genomic_DNA"/>
</dbReference>
<dbReference type="Gene3D" id="3.40.50.1100">
    <property type="match status" value="2"/>
</dbReference>
<dbReference type="PROSITE" id="PS00901">
    <property type="entry name" value="CYS_SYNTHASE"/>
    <property type="match status" value="1"/>
</dbReference>
<organism evidence="15 16">
    <name type="scientific">Oikopleura dioica</name>
    <name type="common">Tunicate</name>
    <dbReference type="NCBI Taxonomy" id="34765"/>
    <lineage>
        <taxon>Eukaryota</taxon>
        <taxon>Metazoa</taxon>
        <taxon>Chordata</taxon>
        <taxon>Tunicata</taxon>
        <taxon>Appendicularia</taxon>
        <taxon>Copelata</taxon>
        <taxon>Oikopleuridae</taxon>
        <taxon>Oikopleura</taxon>
    </lineage>
</organism>
<dbReference type="InterPro" id="IPR046342">
    <property type="entry name" value="CBS_dom_sf"/>
</dbReference>
<dbReference type="SUPFAM" id="SSF54631">
    <property type="entry name" value="CBS-domain pair"/>
    <property type="match status" value="1"/>
</dbReference>
<comment type="function">
    <text evidence="10">Hydro-lyase catalyzing the first step of the transsulfuration pathway, where the hydroxyl group of L-serine is displaced by L-homocysteine in a beta-replacement reaction to form L-cystathionine, the precursor of L-cysteine. This catabolic route allows the elimination of L-methionine and the toxic metabolite L-homocysteine. Also involved in the production of hydrogen sulfide, a gasotransmitter with signaling and cytoprotective effects on neurons.</text>
</comment>
<keyword evidence="8 12" id="KW-0456">Lyase</keyword>
<evidence type="ECO:0000313" key="15">
    <source>
        <dbReference type="EMBL" id="CAG5099014.1"/>
    </source>
</evidence>
<evidence type="ECO:0000313" key="16">
    <source>
        <dbReference type="Proteomes" id="UP001158576"/>
    </source>
</evidence>
<evidence type="ECO:0000259" key="13">
    <source>
        <dbReference type="Pfam" id="PF00291"/>
    </source>
</evidence>
<feature type="domain" description="Tryptophan synthase beta chain-like PALP" evidence="13">
    <location>
        <begin position="16"/>
        <end position="311"/>
    </location>
</feature>
<comment type="similarity">
    <text evidence="3 12">Belongs to the cysteine synthase/cystathionine beta-synthase family.</text>
</comment>
<evidence type="ECO:0000256" key="11">
    <source>
        <dbReference type="ARBA" id="ARBA00047490"/>
    </source>
</evidence>
<evidence type="ECO:0000256" key="6">
    <source>
        <dbReference type="ARBA" id="ARBA00023122"/>
    </source>
</evidence>
<dbReference type="InterPro" id="IPR001216">
    <property type="entry name" value="P-phosphate_BS"/>
</dbReference>
<evidence type="ECO:0000256" key="2">
    <source>
        <dbReference type="ARBA" id="ARBA00005003"/>
    </source>
</evidence>
<evidence type="ECO:0000256" key="9">
    <source>
        <dbReference type="ARBA" id="ARBA00026192"/>
    </source>
</evidence>
<evidence type="ECO:0000259" key="14">
    <source>
        <dbReference type="Pfam" id="PF00571"/>
    </source>
</evidence>
<reference evidence="15 16" key="1">
    <citation type="submission" date="2021-04" db="EMBL/GenBank/DDBJ databases">
        <authorList>
            <person name="Bliznina A."/>
        </authorList>
    </citation>
    <scope>NUCLEOTIDE SEQUENCE [LARGE SCALE GENOMIC DNA]</scope>
</reference>
<sequence>MSAIQTRNGIEENVLNCIGSTPLVRVNNIIKAEKLKCDLLVKCEFFNAGGSVKDRIAKRMIEEAEKAGKITPGVTTIIEPTSGNTGVGLALQCAVKGYRCIICLPEKMSLEKIRVLKALGAEIIRTRTSAAFDDPDSHISIAKDLEKSIPNAWIPDQYTNMNNPDAHYYGTGAELIEQTGGKIDVFVAGAGTGGTIAGTAKVLKEKIPGIKVVGVDPYGSILAQPAALNTMDITGYEVEGIGYDFIPDVLNRSYVDEWRKCTDEQAMPMARRLLREEGLLCGGSCGSAFYHALEIAKTMPEGTRVVCILPDSIRNYMTKHLMDEWMWERDFFTPEVPEQNAEWYNQTVRFLPWNRKTQTISESATIRCGLSAMKDADVEFIPIADEEGNISGVFSQVKAMEYLLAGTVNLDTNVLKCYETSFKSVNQDDSIGLASRKIQNNGYVFVVEDGKFVRSLSRKDIFAQIMQ</sequence>
<dbReference type="Proteomes" id="UP001158576">
    <property type="component" value="Chromosome XSR"/>
</dbReference>
<evidence type="ECO:0000256" key="4">
    <source>
        <dbReference type="ARBA" id="ARBA00012041"/>
    </source>
</evidence>
<evidence type="ECO:0000256" key="1">
    <source>
        <dbReference type="ARBA" id="ARBA00001933"/>
    </source>
</evidence>
<comment type="pathway">
    <text evidence="2">Amino-acid biosynthesis; L-cysteine biosynthesis; L-cysteine from L-homocysteine and L-serine: step 1/2.</text>
</comment>
<keyword evidence="7 12" id="KW-0198">Cysteine biosynthesis</keyword>
<dbReference type="Pfam" id="PF00571">
    <property type="entry name" value="CBS"/>
    <property type="match status" value="1"/>
</dbReference>
<keyword evidence="5 12" id="KW-0663">Pyridoxal phosphate</keyword>
<dbReference type="InterPro" id="IPR050214">
    <property type="entry name" value="Cys_Synth/Cystath_Beta-Synth"/>
</dbReference>
<dbReference type="CDD" id="cd01561">
    <property type="entry name" value="CBS_like"/>
    <property type="match status" value="1"/>
</dbReference>
<dbReference type="EC" id="4.2.1.22" evidence="4 12"/>
<name>A0ABN7SLK8_OIKDI</name>
<evidence type="ECO:0000256" key="5">
    <source>
        <dbReference type="ARBA" id="ARBA00022898"/>
    </source>
</evidence>
<comment type="cofactor">
    <cofactor evidence="1 12">
        <name>pyridoxal 5'-phosphate</name>
        <dbReference type="ChEBI" id="CHEBI:597326"/>
    </cofactor>
</comment>
<dbReference type="InterPro" id="IPR036052">
    <property type="entry name" value="TrpB-like_PALP_sf"/>
</dbReference>
<dbReference type="NCBIfam" id="TIGR01137">
    <property type="entry name" value="cysta_beta"/>
    <property type="match status" value="1"/>
</dbReference>
<feature type="domain" description="CBS" evidence="14">
    <location>
        <begin position="421"/>
        <end position="465"/>
    </location>
</feature>
<protein>
    <recommendedName>
        <fullName evidence="9 12">Cystathionine beta-synthase</fullName>
        <ecNumber evidence="4 12">4.2.1.22</ecNumber>
    </recommendedName>
</protein>
<keyword evidence="16" id="KW-1185">Reference proteome</keyword>
<dbReference type="SUPFAM" id="SSF53686">
    <property type="entry name" value="Tryptophan synthase beta subunit-like PLP-dependent enzymes"/>
    <property type="match status" value="1"/>
</dbReference>
<proteinExistence type="inferred from homology"/>
<dbReference type="InterPro" id="IPR000644">
    <property type="entry name" value="CBS_dom"/>
</dbReference>
<dbReference type="Pfam" id="PF00291">
    <property type="entry name" value="PALP"/>
    <property type="match status" value="1"/>
</dbReference>
<dbReference type="Gene3D" id="3.10.580.10">
    <property type="entry name" value="CBS-domain"/>
    <property type="match status" value="1"/>
</dbReference>
<evidence type="ECO:0000256" key="7">
    <source>
        <dbReference type="ARBA" id="ARBA00023192"/>
    </source>
</evidence>
<keyword evidence="6 12" id="KW-0129">CBS domain</keyword>
<gene>
    <name evidence="15" type="ORF">OKIOD_LOCUS7732</name>
</gene>
<evidence type="ECO:0000256" key="12">
    <source>
        <dbReference type="RuleBase" id="RU361204"/>
    </source>
</evidence>
<keyword evidence="12" id="KW-0028">Amino-acid biosynthesis</keyword>
<dbReference type="PANTHER" id="PTHR10314">
    <property type="entry name" value="CYSTATHIONINE BETA-SYNTHASE"/>
    <property type="match status" value="1"/>
</dbReference>
<comment type="catalytic activity">
    <reaction evidence="11 12">
        <text>L-homocysteine + L-serine = L,L-cystathionine + H2O</text>
        <dbReference type="Rhea" id="RHEA:10112"/>
        <dbReference type="ChEBI" id="CHEBI:15377"/>
        <dbReference type="ChEBI" id="CHEBI:33384"/>
        <dbReference type="ChEBI" id="CHEBI:58161"/>
        <dbReference type="ChEBI" id="CHEBI:58199"/>
        <dbReference type="EC" id="4.2.1.22"/>
    </reaction>
</comment>
<evidence type="ECO:0000256" key="8">
    <source>
        <dbReference type="ARBA" id="ARBA00023239"/>
    </source>
</evidence>
<accession>A0ABN7SLK8</accession>
<dbReference type="InterPro" id="IPR001926">
    <property type="entry name" value="TrpB-like_PALP"/>
</dbReference>
<dbReference type="InterPro" id="IPR005857">
    <property type="entry name" value="Cysta_beta_synth"/>
</dbReference>